<dbReference type="EMBL" id="VFMO01000001">
    <property type="protein sequence ID" value="TQJ13347.1"/>
    <property type="molecule type" value="Genomic_DNA"/>
</dbReference>
<dbReference type="AlphaFoldDB" id="A0A542EDE5"/>
<evidence type="ECO:0000259" key="3">
    <source>
        <dbReference type="Pfam" id="PF20434"/>
    </source>
</evidence>
<feature type="region of interest" description="Disordered" evidence="2">
    <location>
        <begin position="1"/>
        <end position="21"/>
    </location>
</feature>
<dbReference type="InterPro" id="IPR029058">
    <property type="entry name" value="AB_hydrolase_fold"/>
</dbReference>
<dbReference type="SUPFAM" id="SSF53474">
    <property type="entry name" value="alpha/beta-Hydrolases"/>
    <property type="match status" value="1"/>
</dbReference>
<dbReference type="Pfam" id="PF20434">
    <property type="entry name" value="BD-FAE"/>
    <property type="match status" value="1"/>
</dbReference>
<evidence type="ECO:0000313" key="5">
    <source>
        <dbReference type="Proteomes" id="UP000320806"/>
    </source>
</evidence>
<dbReference type="OrthoDB" id="255603at2"/>
<proteinExistence type="predicted"/>
<reference evidence="4 5" key="1">
    <citation type="submission" date="2019-06" db="EMBL/GenBank/DDBJ databases">
        <title>Sequencing the genomes of 1000 actinobacteria strains.</title>
        <authorList>
            <person name="Klenk H.-P."/>
        </authorList>
    </citation>
    <scope>NUCLEOTIDE SEQUENCE [LARGE SCALE GENOMIC DNA]</scope>
    <source>
        <strain evidence="4 5">DSM 19828</strain>
    </source>
</reference>
<evidence type="ECO:0000256" key="2">
    <source>
        <dbReference type="SAM" id="MobiDB-lite"/>
    </source>
</evidence>
<dbReference type="InterPro" id="IPR049492">
    <property type="entry name" value="BD-FAE-like_dom"/>
</dbReference>
<comment type="caution">
    <text evidence="4">The sequence shown here is derived from an EMBL/GenBank/DDBJ whole genome shotgun (WGS) entry which is preliminary data.</text>
</comment>
<feature type="domain" description="BD-FAE-like" evidence="3">
    <location>
        <begin position="36"/>
        <end position="113"/>
    </location>
</feature>
<gene>
    <name evidence="4" type="ORF">FB459_0763</name>
</gene>
<dbReference type="Proteomes" id="UP000320806">
    <property type="component" value="Unassembled WGS sequence"/>
</dbReference>
<dbReference type="Gene3D" id="3.40.50.1820">
    <property type="entry name" value="alpha/beta hydrolase"/>
    <property type="match status" value="1"/>
</dbReference>
<name>A0A542EDE5_9MICO</name>
<sequence>MDRLPDEPARGPDRTLPYGPAADQVIDRYDGSGPGLVVLVHGGFWKPAYDREHLRPMAAALSDNGFEVSLVEYRRPESGRWPVISADIRAALAHLGGVPAVIVGHSAGGQLAVWSLHQPEGAGLVGAVSLAGCLDLRSADHDGLGAGAVRALFDGAPPSNADPIRLPPRQPVVAVHGDADLDVPIEISRHYAQRTGARLVEIPGADHWPLITPGTDAFDVTIDSIRTLFARS</sequence>
<keyword evidence="5" id="KW-1185">Reference proteome</keyword>
<keyword evidence="1" id="KW-0378">Hydrolase</keyword>
<dbReference type="GO" id="GO:0016787">
    <property type="term" value="F:hydrolase activity"/>
    <property type="evidence" value="ECO:0007669"/>
    <property type="project" value="UniProtKB-KW"/>
</dbReference>
<dbReference type="RefSeq" id="WP_141927509.1">
    <property type="nucleotide sequence ID" value="NZ_BAABCI010000015.1"/>
</dbReference>
<feature type="compositionally biased region" description="Basic and acidic residues" evidence="2">
    <location>
        <begin position="1"/>
        <end position="13"/>
    </location>
</feature>
<accession>A0A542EDE5</accession>
<dbReference type="InterPro" id="IPR050300">
    <property type="entry name" value="GDXG_lipolytic_enzyme"/>
</dbReference>
<protein>
    <recommendedName>
        <fullName evidence="3">BD-FAE-like domain-containing protein</fullName>
    </recommendedName>
</protein>
<dbReference type="PANTHER" id="PTHR48081">
    <property type="entry name" value="AB HYDROLASE SUPERFAMILY PROTEIN C4A8.06C"/>
    <property type="match status" value="1"/>
</dbReference>
<organism evidence="4 5">
    <name type="scientific">Yimella lutea</name>
    <dbReference type="NCBI Taxonomy" id="587872"/>
    <lineage>
        <taxon>Bacteria</taxon>
        <taxon>Bacillati</taxon>
        <taxon>Actinomycetota</taxon>
        <taxon>Actinomycetes</taxon>
        <taxon>Micrococcales</taxon>
        <taxon>Dermacoccaceae</taxon>
        <taxon>Yimella</taxon>
    </lineage>
</organism>
<evidence type="ECO:0000256" key="1">
    <source>
        <dbReference type="ARBA" id="ARBA00022801"/>
    </source>
</evidence>
<dbReference type="PANTHER" id="PTHR48081:SF33">
    <property type="entry name" value="KYNURENINE FORMAMIDASE"/>
    <property type="match status" value="1"/>
</dbReference>
<evidence type="ECO:0000313" key="4">
    <source>
        <dbReference type="EMBL" id="TQJ13347.1"/>
    </source>
</evidence>